<dbReference type="Pfam" id="PF08240">
    <property type="entry name" value="ADH_N"/>
    <property type="match status" value="1"/>
</dbReference>
<evidence type="ECO:0000259" key="3">
    <source>
        <dbReference type="SMART" id="SM00829"/>
    </source>
</evidence>
<dbReference type="InterPro" id="IPR013154">
    <property type="entry name" value="ADH-like_N"/>
</dbReference>
<dbReference type="Proteomes" id="UP001390339">
    <property type="component" value="Unassembled WGS sequence"/>
</dbReference>
<comment type="similarity">
    <text evidence="1">Belongs to the zinc-containing alcohol dehydrogenase family.</text>
</comment>
<proteinExistence type="inferred from homology"/>
<keyword evidence="5" id="KW-1185">Reference proteome</keyword>
<name>A0ABR2I5J1_9PEZI</name>
<dbReference type="InterPro" id="IPR011032">
    <property type="entry name" value="GroES-like_sf"/>
</dbReference>
<dbReference type="SUPFAM" id="SSF51735">
    <property type="entry name" value="NAD(P)-binding Rossmann-fold domains"/>
    <property type="match status" value="1"/>
</dbReference>
<reference evidence="4 5" key="1">
    <citation type="journal article" date="2024" name="IMA Fungus">
        <title>Apiospora arundinis, a panoply of carbohydrate-active enzymes and secondary metabolites.</title>
        <authorList>
            <person name="Sorensen T."/>
            <person name="Petersen C."/>
            <person name="Muurmann A.T."/>
            <person name="Christiansen J.V."/>
            <person name="Brundto M.L."/>
            <person name="Overgaard C.K."/>
            <person name="Boysen A.T."/>
            <person name="Wollenberg R.D."/>
            <person name="Larsen T.O."/>
            <person name="Sorensen J.L."/>
            <person name="Nielsen K.L."/>
            <person name="Sondergaard T.E."/>
        </authorList>
    </citation>
    <scope>NUCLEOTIDE SEQUENCE [LARGE SCALE GENOMIC DNA]</scope>
    <source>
        <strain evidence="4 5">AAU 773</strain>
    </source>
</reference>
<evidence type="ECO:0000256" key="2">
    <source>
        <dbReference type="ARBA" id="ARBA00023002"/>
    </source>
</evidence>
<dbReference type="InterPro" id="IPR013149">
    <property type="entry name" value="ADH-like_C"/>
</dbReference>
<evidence type="ECO:0000256" key="1">
    <source>
        <dbReference type="ARBA" id="ARBA00008072"/>
    </source>
</evidence>
<accession>A0ABR2I5J1</accession>
<dbReference type="SMART" id="SM00829">
    <property type="entry name" value="PKS_ER"/>
    <property type="match status" value="1"/>
</dbReference>
<dbReference type="Gene3D" id="3.90.180.10">
    <property type="entry name" value="Medium-chain alcohol dehydrogenases, catalytic domain"/>
    <property type="match status" value="1"/>
</dbReference>
<dbReference type="SUPFAM" id="SSF50129">
    <property type="entry name" value="GroES-like"/>
    <property type="match status" value="1"/>
</dbReference>
<keyword evidence="2" id="KW-0560">Oxidoreductase</keyword>
<evidence type="ECO:0000313" key="5">
    <source>
        <dbReference type="Proteomes" id="UP001390339"/>
    </source>
</evidence>
<dbReference type="PANTHER" id="PTHR45348:SF2">
    <property type="entry name" value="ZINC-TYPE ALCOHOL DEHYDROGENASE-LIKE PROTEIN C2E1P3.01"/>
    <property type="match status" value="1"/>
</dbReference>
<dbReference type="PANTHER" id="PTHR45348">
    <property type="entry name" value="HYPOTHETICAL OXIDOREDUCTASE (EUROFUNG)"/>
    <property type="match status" value="1"/>
</dbReference>
<feature type="domain" description="Enoyl reductase (ER)" evidence="3">
    <location>
        <begin position="10"/>
        <end position="267"/>
    </location>
</feature>
<dbReference type="Gene3D" id="3.40.50.720">
    <property type="entry name" value="NAD(P)-binding Rossmann-like Domain"/>
    <property type="match status" value="1"/>
</dbReference>
<dbReference type="EMBL" id="JAPCWZ010000007">
    <property type="protein sequence ID" value="KAK8857215.1"/>
    <property type="molecule type" value="Genomic_DNA"/>
</dbReference>
<sequence>MRAIIIKEHGVAAVEAIEEPSVRQGYFKIKTKAVALNPTDVDHVENTGRIGAIVGCDVSGIVVDIGEGCKTEVKKGDSVYGQCHGANMSCETDGAFAEYALVRDGHIAKVPEGMSFQEAATLGLGITTVGQALYMTLGLPLPCESSGEQAPCVLIYGGSTATGTLAIQFAKASGLVVVTTTSLANFDLVESRGADAVFDYHDPQCTHKIKEYTKGSLRHALDCVSTEASYNIVAQAMPERSEAPMRVVTLRLADTWPRPDVQATPILAYTTFGEAFTKFGMDIPTMPSHYEFGVMFWKLASELIAARRVVPHPFQLREGGLGGIPRGLTELKGGGVKGCKLVYLTSIS</sequence>
<dbReference type="InterPro" id="IPR020843">
    <property type="entry name" value="ER"/>
</dbReference>
<gene>
    <name evidence="4" type="ORF">PGQ11_013127</name>
</gene>
<dbReference type="CDD" id="cd08249">
    <property type="entry name" value="enoyl_reductase_like"/>
    <property type="match status" value="1"/>
</dbReference>
<evidence type="ECO:0000313" key="4">
    <source>
        <dbReference type="EMBL" id="KAK8857215.1"/>
    </source>
</evidence>
<organism evidence="4 5">
    <name type="scientific">Apiospora arundinis</name>
    <dbReference type="NCBI Taxonomy" id="335852"/>
    <lineage>
        <taxon>Eukaryota</taxon>
        <taxon>Fungi</taxon>
        <taxon>Dikarya</taxon>
        <taxon>Ascomycota</taxon>
        <taxon>Pezizomycotina</taxon>
        <taxon>Sordariomycetes</taxon>
        <taxon>Xylariomycetidae</taxon>
        <taxon>Amphisphaeriales</taxon>
        <taxon>Apiosporaceae</taxon>
        <taxon>Apiospora</taxon>
    </lineage>
</organism>
<dbReference type="InterPro" id="IPR047122">
    <property type="entry name" value="Trans-enoyl_RdTase-like"/>
</dbReference>
<dbReference type="InterPro" id="IPR036291">
    <property type="entry name" value="NAD(P)-bd_dom_sf"/>
</dbReference>
<protein>
    <submittedName>
        <fullName evidence="4">GroES-like protein</fullName>
    </submittedName>
</protein>
<dbReference type="Pfam" id="PF00107">
    <property type="entry name" value="ADH_zinc_N"/>
    <property type="match status" value="1"/>
</dbReference>
<comment type="caution">
    <text evidence="4">The sequence shown here is derived from an EMBL/GenBank/DDBJ whole genome shotgun (WGS) entry which is preliminary data.</text>
</comment>